<proteinExistence type="inferred from homology"/>
<comment type="caution">
    <text evidence="3">The sequence shown here is derived from an EMBL/GenBank/DDBJ whole genome shotgun (WGS) entry which is preliminary data.</text>
</comment>
<dbReference type="EMBL" id="VXOY01000011">
    <property type="protein sequence ID" value="MYE38177.1"/>
    <property type="molecule type" value="Genomic_DNA"/>
</dbReference>
<dbReference type="InterPro" id="IPR010982">
    <property type="entry name" value="Lambda_DNA-bd_dom_sf"/>
</dbReference>
<dbReference type="Gene3D" id="1.10.10.2910">
    <property type="match status" value="1"/>
</dbReference>
<dbReference type="SMART" id="SM00530">
    <property type="entry name" value="HTH_XRE"/>
    <property type="match status" value="1"/>
</dbReference>
<dbReference type="GO" id="GO:0003677">
    <property type="term" value="F:DNA binding"/>
    <property type="evidence" value="ECO:0007669"/>
    <property type="project" value="InterPro"/>
</dbReference>
<dbReference type="PANTHER" id="PTHR43236:SF1">
    <property type="entry name" value="BLL7220 PROTEIN"/>
    <property type="match status" value="1"/>
</dbReference>
<dbReference type="Gene3D" id="1.10.260.40">
    <property type="entry name" value="lambda repressor-like DNA-binding domains"/>
    <property type="match status" value="1"/>
</dbReference>
<dbReference type="Pfam" id="PF06114">
    <property type="entry name" value="Peptidase_M78"/>
    <property type="match status" value="1"/>
</dbReference>
<organism evidence="3 4">
    <name type="scientific">Candidatus Spechtbacteria bacterium SB0662_bin_43</name>
    <dbReference type="NCBI Taxonomy" id="2604897"/>
    <lineage>
        <taxon>Bacteria</taxon>
        <taxon>Candidatus Spechtiibacteriota</taxon>
    </lineage>
</organism>
<dbReference type="AlphaFoldDB" id="A0A845D9Y9"/>
<evidence type="ECO:0000313" key="3">
    <source>
        <dbReference type="EMBL" id="MYE38177.1"/>
    </source>
</evidence>
<dbReference type="InterPro" id="IPR013430">
    <property type="entry name" value="Toxin_antidote_HigA"/>
</dbReference>
<evidence type="ECO:0000259" key="2">
    <source>
        <dbReference type="PROSITE" id="PS50943"/>
    </source>
</evidence>
<reference evidence="3 4" key="1">
    <citation type="submission" date="2019-09" db="EMBL/GenBank/DDBJ databases">
        <title>Characterisation of the sponge microbiome using genome-centric metagenomics.</title>
        <authorList>
            <person name="Engelberts J.P."/>
            <person name="Robbins S.J."/>
            <person name="De Goeij J.M."/>
            <person name="Aranda M."/>
            <person name="Bell S.C."/>
            <person name="Webster N.S."/>
        </authorList>
    </citation>
    <scope>NUCLEOTIDE SEQUENCE [LARGE SCALE GENOMIC DNA]</scope>
    <source>
        <strain evidence="3">SB0662_bin_43</strain>
    </source>
</reference>
<dbReference type="InterPro" id="IPR010359">
    <property type="entry name" value="IrrE_HExxH"/>
</dbReference>
<dbReference type="InterPro" id="IPR001387">
    <property type="entry name" value="Cro/C1-type_HTH"/>
</dbReference>
<dbReference type="SUPFAM" id="SSF47413">
    <property type="entry name" value="lambda repressor-like DNA-binding domains"/>
    <property type="match status" value="1"/>
</dbReference>
<dbReference type="CDD" id="cd00093">
    <property type="entry name" value="HTH_XRE"/>
    <property type="match status" value="1"/>
</dbReference>
<feature type="domain" description="HTH cro/C1-type" evidence="2">
    <location>
        <begin position="26"/>
        <end position="80"/>
    </location>
</feature>
<dbReference type="InterPro" id="IPR052345">
    <property type="entry name" value="Rad_response_metalloprotease"/>
</dbReference>
<dbReference type="PROSITE" id="PS50943">
    <property type="entry name" value="HTH_CROC1"/>
    <property type="match status" value="1"/>
</dbReference>
<accession>A0A845D9Y9</accession>
<evidence type="ECO:0000313" key="4">
    <source>
        <dbReference type="Proteomes" id="UP000449092"/>
    </source>
</evidence>
<comment type="similarity">
    <text evidence="1">Belongs to the short-chain fatty acyl-CoA assimilation regulator (ScfR) family.</text>
</comment>
<sequence>MVKQQKTYSDLQGYVAPIAIHPGYTLKNEMDYCGITQKELADRTGISHKTINAIIAEKHPITKDTAQKLGKVFHSPADFWFAIQKRYEMDFARLEKKRHTESEVVLLPHFKNAYSELRKTSVFQENFRWSKNNFDEIINQLQRFFGVASLQLLEDTPIDRFAFRKYKRKNTDVATLAAWLRLGRRKAQVTDVQPFDKKKLEYTVNKLRLLPTSSYVKYLPRIEKLLAGCGVVVAYMPLFSNIHTQGAATWISPQKALVMINTHKRDEGKFWFTLFHELGHLLLHSKKEQFVNFDDKDDNINDSHRAQEYEADAFARKQLLPNYETMLDRFIKMTDKDNGNFEEVVKKISKSEGISPAVFAGCLTHEYRDSDPKIFKKVHPLLPVVIDTDNVLDGVKI</sequence>
<dbReference type="PANTHER" id="PTHR43236">
    <property type="entry name" value="ANTITOXIN HIGA1"/>
    <property type="match status" value="1"/>
</dbReference>
<dbReference type="Pfam" id="PF01381">
    <property type="entry name" value="HTH_3"/>
    <property type="match status" value="1"/>
</dbReference>
<evidence type="ECO:0000256" key="1">
    <source>
        <dbReference type="ARBA" id="ARBA00007227"/>
    </source>
</evidence>
<dbReference type="NCBIfam" id="TIGR02607">
    <property type="entry name" value="antidote_HigA"/>
    <property type="match status" value="1"/>
</dbReference>
<protein>
    <submittedName>
        <fullName evidence="3">HigA family addiction module antidote protein</fullName>
    </submittedName>
</protein>
<name>A0A845D9Y9_9BACT</name>
<gene>
    <name evidence="3" type="ORF">F4X82_01495</name>
</gene>
<dbReference type="Proteomes" id="UP000449092">
    <property type="component" value="Unassembled WGS sequence"/>
</dbReference>